<comment type="caution">
    <text evidence="2">The sequence shown here is derived from an EMBL/GenBank/DDBJ whole genome shotgun (WGS) entry which is preliminary data.</text>
</comment>
<reference evidence="2" key="1">
    <citation type="journal article" date="2015" name="Nature">
        <title>Complex archaea that bridge the gap between prokaryotes and eukaryotes.</title>
        <authorList>
            <person name="Spang A."/>
            <person name="Saw J.H."/>
            <person name="Jorgensen S.L."/>
            <person name="Zaremba-Niedzwiedzka K."/>
            <person name="Martijn J."/>
            <person name="Lind A.E."/>
            <person name="van Eijk R."/>
            <person name="Schleper C."/>
            <person name="Guy L."/>
            <person name="Ettema T.J."/>
        </authorList>
    </citation>
    <scope>NUCLEOTIDE SEQUENCE</scope>
</reference>
<dbReference type="EMBL" id="LAZR01000136">
    <property type="protein sequence ID" value="KKN87657.1"/>
    <property type="molecule type" value="Genomic_DNA"/>
</dbReference>
<keyword evidence="1" id="KW-0812">Transmembrane</keyword>
<gene>
    <name evidence="2" type="ORF">LCGC14_0257070</name>
</gene>
<organism evidence="2">
    <name type="scientific">marine sediment metagenome</name>
    <dbReference type="NCBI Taxonomy" id="412755"/>
    <lineage>
        <taxon>unclassified sequences</taxon>
        <taxon>metagenomes</taxon>
        <taxon>ecological metagenomes</taxon>
    </lineage>
</organism>
<evidence type="ECO:0000256" key="1">
    <source>
        <dbReference type="SAM" id="Phobius"/>
    </source>
</evidence>
<name>A0A0F9UJW1_9ZZZZ</name>
<evidence type="ECO:0000313" key="2">
    <source>
        <dbReference type="EMBL" id="KKN87657.1"/>
    </source>
</evidence>
<keyword evidence="1" id="KW-0472">Membrane</keyword>
<dbReference type="AlphaFoldDB" id="A0A0F9UJW1"/>
<sequence>MPFITEGKTNLKYILIVVVLAVIVGGGILGYQYLSSKALAPEGWWSPKEEAKVPGVKPSVEIPGEVEVPEEKVPVDETANWKLYTDKKFGYTIKYPKGLIVEESLSGDLSDVNFYLPDYTETELQRGYGLSFLNTAFMPEELSSTFRGTVLNRLQLMGLKLISEKNVIIDNREGIYIATEIPGLTPLYIIYLPFPEFVPDSELYPGWEGALEIDLYYGLAEGERERHLEVVEKIYTSLKF</sequence>
<protein>
    <submittedName>
        <fullName evidence="2">Uncharacterized protein</fullName>
    </submittedName>
</protein>
<accession>A0A0F9UJW1</accession>
<keyword evidence="1" id="KW-1133">Transmembrane helix</keyword>
<feature type="transmembrane region" description="Helical" evidence="1">
    <location>
        <begin position="12"/>
        <end position="34"/>
    </location>
</feature>
<proteinExistence type="predicted"/>